<dbReference type="InterPro" id="IPR021109">
    <property type="entry name" value="Peptidase_aspartic_dom_sf"/>
</dbReference>
<dbReference type="InterPro" id="IPR033121">
    <property type="entry name" value="PEPTIDASE_A1"/>
</dbReference>
<feature type="signal peptide" evidence="7">
    <location>
        <begin position="1"/>
        <end position="25"/>
    </location>
</feature>
<evidence type="ECO:0000259" key="8">
    <source>
        <dbReference type="PROSITE" id="PS51767"/>
    </source>
</evidence>
<organism evidence="9 10">
    <name type="scientific">Aureobasidium pullulans</name>
    <name type="common">Black yeast</name>
    <name type="synonym">Pullularia pullulans</name>
    <dbReference type="NCBI Taxonomy" id="5580"/>
    <lineage>
        <taxon>Eukaryota</taxon>
        <taxon>Fungi</taxon>
        <taxon>Dikarya</taxon>
        <taxon>Ascomycota</taxon>
        <taxon>Pezizomycotina</taxon>
        <taxon>Dothideomycetes</taxon>
        <taxon>Dothideomycetidae</taxon>
        <taxon>Dothideales</taxon>
        <taxon>Saccotheciaceae</taxon>
        <taxon>Aureobasidium</taxon>
    </lineage>
</organism>
<name>A0A4S8XHP4_AURPU</name>
<gene>
    <name evidence="9" type="ORF">D6D22_06260</name>
</gene>
<comment type="subcellular location">
    <subcellularLocation>
        <location evidence="1">Membrane</location>
        <topology evidence="1">Single-pass membrane protein</topology>
    </subcellularLocation>
</comment>
<feature type="chain" id="PRO_5020524729" description="Peptidase A1 domain-containing protein" evidence="7">
    <location>
        <begin position="26"/>
        <end position="665"/>
    </location>
</feature>
<feature type="domain" description="Peptidase A1" evidence="8">
    <location>
        <begin position="50"/>
        <end position="426"/>
    </location>
</feature>
<feature type="region of interest" description="Disordered" evidence="5">
    <location>
        <begin position="480"/>
        <end position="505"/>
    </location>
</feature>
<dbReference type="GO" id="GO:0071944">
    <property type="term" value="C:cell periphery"/>
    <property type="evidence" value="ECO:0007669"/>
    <property type="project" value="UniProtKB-ARBA"/>
</dbReference>
<dbReference type="EMBL" id="QZAL01000091">
    <property type="protein sequence ID" value="THW39549.1"/>
    <property type="molecule type" value="Genomic_DNA"/>
</dbReference>
<evidence type="ECO:0000256" key="5">
    <source>
        <dbReference type="SAM" id="MobiDB-lite"/>
    </source>
</evidence>
<dbReference type="Proteomes" id="UP000310687">
    <property type="component" value="Unassembled WGS sequence"/>
</dbReference>
<dbReference type="PANTHER" id="PTHR15549:SF30">
    <property type="entry name" value="MID2 DOMAIN-CONTAINING PROTEIN"/>
    <property type="match status" value="1"/>
</dbReference>
<feature type="region of interest" description="Disordered" evidence="5">
    <location>
        <begin position="563"/>
        <end position="586"/>
    </location>
</feature>
<dbReference type="Gene3D" id="2.40.70.10">
    <property type="entry name" value="Acid Proteases"/>
    <property type="match status" value="1"/>
</dbReference>
<evidence type="ECO:0000256" key="2">
    <source>
        <dbReference type="ARBA" id="ARBA00022692"/>
    </source>
</evidence>
<evidence type="ECO:0000256" key="4">
    <source>
        <dbReference type="ARBA" id="ARBA00023136"/>
    </source>
</evidence>
<keyword evidence="2 6" id="KW-0812">Transmembrane</keyword>
<keyword evidence="3 6" id="KW-1133">Transmembrane helix</keyword>
<proteinExistence type="predicted"/>
<sequence>MSKTRRYRGIATLPYLSVLIQYATAQQHLAVDWSKEIYGPDGPWNAVSVQVGGVENETPIALQQVTVDLYPGSTWTSFIPTNVSCNTYGSVCGKGSSWISDTAANGGEKFFTSYEPGFDDTNSGAEFEGSIAPQAITLGGQTVYQADMVNFGRDSGDKTYITYPNGVKAFPHLGVLALNAGPNQKAMAQDFPLSTTNSTPKYFSAWIPAGSLYSQSVIPSYSYGLHYGSAALNYSGSLYLGGYDKGRVIGPYTTYSSRNPVLMDITIGVETGDSPLPFHHKTGLLEVGDAKQIEVEIVPHSPSLYLPPETCEGLAKVLPIYYDRITRYYLWNTSDPLYEQLITSPAYLGFVFPPAPGSSDNVNIKIPFRLLNLTLTSPIVSSPIQYFPCQATTPSADTGFKYALGRAFLQGAFVGWNTKTNLGWLAQAPGPGVAGLGLGIEGKDIEDDATELDVYDGTKKDYFAQSWANHWTPINAKKTSDLANDTTSDASSTGNASNVDENKPSGRHGISLSVGAIVGIAAGGAVLAVIIASALVFCILRRRRQRKTVKVVQFDRRSLWPKTPDDIAMEPPRRTRTPPPPFSQYPSDPHREPYHHFAEMPGQREIQELYSSHRFELEQPEVQELYPQPRFEMGRHSRYELGLPASTTIDYSAGNRRWSIMANHH</sequence>
<evidence type="ECO:0000256" key="7">
    <source>
        <dbReference type="SAM" id="SignalP"/>
    </source>
</evidence>
<dbReference type="SUPFAM" id="SSF50630">
    <property type="entry name" value="Acid proteases"/>
    <property type="match status" value="1"/>
</dbReference>
<dbReference type="GO" id="GO:0016020">
    <property type="term" value="C:membrane"/>
    <property type="evidence" value="ECO:0007669"/>
    <property type="project" value="UniProtKB-SubCell"/>
</dbReference>
<evidence type="ECO:0000313" key="9">
    <source>
        <dbReference type="EMBL" id="THW39549.1"/>
    </source>
</evidence>
<feature type="compositionally biased region" description="Polar residues" evidence="5">
    <location>
        <begin position="481"/>
        <end position="499"/>
    </location>
</feature>
<accession>A0A4S8XHP4</accession>
<dbReference type="InterPro" id="IPR051694">
    <property type="entry name" value="Immunoregulatory_rcpt-like"/>
</dbReference>
<evidence type="ECO:0000256" key="3">
    <source>
        <dbReference type="ARBA" id="ARBA00022989"/>
    </source>
</evidence>
<evidence type="ECO:0000256" key="6">
    <source>
        <dbReference type="SAM" id="Phobius"/>
    </source>
</evidence>
<evidence type="ECO:0000313" key="10">
    <source>
        <dbReference type="Proteomes" id="UP000310687"/>
    </source>
</evidence>
<protein>
    <recommendedName>
        <fullName evidence="8">Peptidase A1 domain-containing protein</fullName>
    </recommendedName>
</protein>
<keyword evidence="4 6" id="KW-0472">Membrane</keyword>
<dbReference type="PROSITE" id="PS51767">
    <property type="entry name" value="PEPTIDASE_A1"/>
    <property type="match status" value="1"/>
</dbReference>
<keyword evidence="7" id="KW-0732">Signal</keyword>
<dbReference type="CDD" id="cd12087">
    <property type="entry name" value="TM_EGFR-like"/>
    <property type="match status" value="1"/>
</dbReference>
<comment type="caution">
    <text evidence="9">The sequence shown here is derived from an EMBL/GenBank/DDBJ whole genome shotgun (WGS) entry which is preliminary data.</text>
</comment>
<dbReference type="PANTHER" id="PTHR15549">
    <property type="entry name" value="PAIRED IMMUNOGLOBULIN-LIKE TYPE 2 RECEPTOR"/>
    <property type="match status" value="1"/>
</dbReference>
<evidence type="ECO:0000256" key="1">
    <source>
        <dbReference type="ARBA" id="ARBA00004167"/>
    </source>
</evidence>
<dbReference type="AlphaFoldDB" id="A0A4S8XHP4"/>
<feature type="transmembrane region" description="Helical" evidence="6">
    <location>
        <begin position="512"/>
        <end position="540"/>
    </location>
</feature>
<reference evidence="9 10" key="1">
    <citation type="submission" date="2018-10" db="EMBL/GenBank/DDBJ databases">
        <title>Fifty Aureobasidium pullulans genomes reveal a recombining polyextremotolerant generalist.</title>
        <authorList>
            <person name="Gostincar C."/>
            <person name="Turk M."/>
            <person name="Zajc J."/>
            <person name="Gunde-Cimerman N."/>
        </authorList>
    </citation>
    <scope>NUCLEOTIDE SEQUENCE [LARGE SCALE GENOMIC DNA]</scope>
    <source>
        <strain evidence="9 10">EXF-11013</strain>
    </source>
</reference>